<dbReference type="SUPFAM" id="SSF56801">
    <property type="entry name" value="Acetyl-CoA synthetase-like"/>
    <property type="match status" value="1"/>
</dbReference>
<comment type="caution">
    <text evidence="4">The sequence shown here is derived from an EMBL/GenBank/DDBJ whole genome shotgun (WGS) entry which is preliminary data.</text>
</comment>
<evidence type="ECO:0000259" key="3">
    <source>
        <dbReference type="Pfam" id="PF13193"/>
    </source>
</evidence>
<proteinExistence type="predicted"/>
<evidence type="ECO:0000259" key="2">
    <source>
        <dbReference type="Pfam" id="PF00501"/>
    </source>
</evidence>
<dbReference type="PANTHER" id="PTHR45527">
    <property type="entry name" value="NONRIBOSOMAL PEPTIDE SYNTHETASE"/>
    <property type="match status" value="1"/>
</dbReference>
<dbReference type="RefSeq" id="WP_106242261.1">
    <property type="nucleotide sequence ID" value="NZ_JBFAIB010000043.1"/>
</dbReference>
<organism evidence="4 5">
    <name type="scientific">Nonomuraea fuscirosea</name>
    <dbReference type="NCBI Taxonomy" id="1291556"/>
    <lineage>
        <taxon>Bacteria</taxon>
        <taxon>Bacillati</taxon>
        <taxon>Actinomycetota</taxon>
        <taxon>Actinomycetes</taxon>
        <taxon>Streptosporangiales</taxon>
        <taxon>Streptosporangiaceae</taxon>
        <taxon>Nonomuraea</taxon>
    </lineage>
</organism>
<feature type="compositionally biased region" description="Basic and acidic residues" evidence="1">
    <location>
        <begin position="465"/>
        <end position="487"/>
    </location>
</feature>
<dbReference type="InterPro" id="IPR025110">
    <property type="entry name" value="AMP-bd_C"/>
</dbReference>
<evidence type="ECO:0000256" key="1">
    <source>
        <dbReference type="SAM" id="MobiDB-lite"/>
    </source>
</evidence>
<feature type="region of interest" description="Disordered" evidence="1">
    <location>
        <begin position="464"/>
        <end position="487"/>
    </location>
</feature>
<dbReference type="InterPro" id="IPR000873">
    <property type="entry name" value="AMP-dep_synth/lig_dom"/>
</dbReference>
<protein>
    <submittedName>
        <fullName evidence="4">Amino acid adenylation domain-containing protein</fullName>
    </submittedName>
</protein>
<dbReference type="InterPro" id="IPR045851">
    <property type="entry name" value="AMP-bd_C_sf"/>
</dbReference>
<dbReference type="InterPro" id="IPR020845">
    <property type="entry name" value="AMP-binding_CS"/>
</dbReference>
<evidence type="ECO:0000313" key="5">
    <source>
        <dbReference type="Proteomes" id="UP000238312"/>
    </source>
</evidence>
<dbReference type="InterPro" id="IPR042099">
    <property type="entry name" value="ANL_N_sf"/>
</dbReference>
<dbReference type="PROSITE" id="PS00455">
    <property type="entry name" value="AMP_BINDING"/>
    <property type="match status" value="1"/>
</dbReference>
<reference evidence="4 5" key="1">
    <citation type="submission" date="2018-03" db="EMBL/GenBank/DDBJ databases">
        <title>Genomic Encyclopedia of Type Strains, Phase III (KMG-III): the genomes of soil and plant-associated and newly described type strains.</title>
        <authorList>
            <person name="Whitman W."/>
        </authorList>
    </citation>
    <scope>NUCLEOTIDE SEQUENCE [LARGE SCALE GENOMIC DNA]</scope>
    <source>
        <strain evidence="4 5">CGMCC 4.7104</strain>
    </source>
</reference>
<dbReference type="Proteomes" id="UP000238312">
    <property type="component" value="Unassembled WGS sequence"/>
</dbReference>
<feature type="domain" description="AMP-dependent synthetase/ligase" evidence="2">
    <location>
        <begin position="10"/>
        <end position="333"/>
    </location>
</feature>
<dbReference type="GO" id="GO:0005737">
    <property type="term" value="C:cytoplasm"/>
    <property type="evidence" value="ECO:0007669"/>
    <property type="project" value="TreeGrafter"/>
</dbReference>
<dbReference type="GO" id="GO:0031177">
    <property type="term" value="F:phosphopantetheine binding"/>
    <property type="evidence" value="ECO:0007669"/>
    <property type="project" value="TreeGrafter"/>
</dbReference>
<sequence>MTGVAGRWMRHVQAHPGDVAIHGRSRVATYHDLATRASGHLAELDAVPGGDPVLIVCADPVETVAVMLAAMACGRVFAPVDVRTPPARLAMAIDDLRPGAVVVDRSGSPVLAATGREGFRTLDARDVRDHAVDPARWHRGEPDGPGYVYFTSGTTGRPKGVVGSLPAITHFVTWEIDLLDAGRGTRVSSLTSAGFDAFLRDAFVPLCSGGTMVVAPHSARGGQGLARWLESNRVQILHCVPTVFRTLRAAGLTSGSLPELRAVLLAGEPVRPSDVRSWQELFGTEKELINLYGPTETTMTKLFHRMTAADASADSVPVGRPLPGVAVRLLESGEVELRTPFPLHGYLGERQGGFDPSDPHRFRTGDLGRFRPDGSLELLGRRDRQVKVNGVRVELDDVANVLMRCPGVHDAHVVLTGEKLCAYVVAEDGRHEQRVLRHLREQLPPGVIPAVFVWLDELPRTLSGKVDRPRLPQPPDKPRGRERADAF</sequence>
<dbReference type="EMBL" id="PVNG01000009">
    <property type="protein sequence ID" value="PRX64215.1"/>
    <property type="molecule type" value="Genomic_DNA"/>
</dbReference>
<evidence type="ECO:0000313" key="4">
    <source>
        <dbReference type="EMBL" id="PRX64215.1"/>
    </source>
</evidence>
<dbReference type="GO" id="GO:0044550">
    <property type="term" value="P:secondary metabolite biosynthetic process"/>
    <property type="evidence" value="ECO:0007669"/>
    <property type="project" value="TreeGrafter"/>
</dbReference>
<gene>
    <name evidence="4" type="ORF">B0I32_109143</name>
</gene>
<dbReference type="Gene3D" id="3.30.300.30">
    <property type="match status" value="1"/>
</dbReference>
<feature type="domain" description="AMP-binding enzyme C-terminal" evidence="3">
    <location>
        <begin position="398"/>
        <end position="465"/>
    </location>
</feature>
<dbReference type="AlphaFoldDB" id="A0A2T0MYA8"/>
<dbReference type="GO" id="GO:0043041">
    <property type="term" value="P:amino acid activation for nonribosomal peptide biosynthetic process"/>
    <property type="evidence" value="ECO:0007669"/>
    <property type="project" value="TreeGrafter"/>
</dbReference>
<dbReference type="Gene3D" id="3.40.50.12780">
    <property type="entry name" value="N-terminal domain of ligase-like"/>
    <property type="match status" value="1"/>
</dbReference>
<name>A0A2T0MYA8_9ACTN</name>
<dbReference type="OrthoDB" id="2472181at2"/>
<dbReference type="Pfam" id="PF00501">
    <property type="entry name" value="AMP-binding"/>
    <property type="match status" value="1"/>
</dbReference>
<keyword evidence="5" id="KW-1185">Reference proteome</keyword>
<accession>A0A2T0MYA8</accession>
<dbReference type="PANTHER" id="PTHR45527:SF1">
    <property type="entry name" value="FATTY ACID SYNTHASE"/>
    <property type="match status" value="1"/>
</dbReference>
<dbReference type="Pfam" id="PF13193">
    <property type="entry name" value="AMP-binding_C"/>
    <property type="match status" value="1"/>
</dbReference>